<evidence type="ECO:0000256" key="9">
    <source>
        <dbReference type="ARBA" id="ARBA00023167"/>
    </source>
</evidence>
<keyword evidence="5 11" id="KW-0378">Hydrolase</keyword>
<dbReference type="EMBL" id="FOIT01000005">
    <property type="protein sequence ID" value="SEW11416.1"/>
    <property type="molecule type" value="Genomic_DNA"/>
</dbReference>
<dbReference type="CDD" id="cd01080">
    <property type="entry name" value="NAD_bind_m-THF_DH_Cyclohyd"/>
    <property type="match status" value="1"/>
</dbReference>
<dbReference type="PANTHER" id="PTHR48099:SF5">
    <property type="entry name" value="C-1-TETRAHYDROFOLATE SYNTHASE, CYTOPLASMIC"/>
    <property type="match status" value="1"/>
</dbReference>
<organism evidence="14 15">
    <name type="scientific">Aliicoccus persicus</name>
    <dbReference type="NCBI Taxonomy" id="930138"/>
    <lineage>
        <taxon>Bacteria</taxon>
        <taxon>Bacillati</taxon>
        <taxon>Bacillota</taxon>
        <taxon>Bacilli</taxon>
        <taxon>Bacillales</taxon>
        <taxon>Staphylococcaceae</taxon>
        <taxon>Aliicoccus</taxon>
    </lineage>
</organism>
<name>A0A662Z4E5_9STAP</name>
<comment type="catalytic activity">
    <reaction evidence="11">
        <text>(6R)-5,10-methylene-5,6,7,8-tetrahydrofolate + NADP(+) = (6R)-5,10-methenyltetrahydrofolate + NADPH</text>
        <dbReference type="Rhea" id="RHEA:22812"/>
        <dbReference type="ChEBI" id="CHEBI:15636"/>
        <dbReference type="ChEBI" id="CHEBI:57455"/>
        <dbReference type="ChEBI" id="CHEBI:57783"/>
        <dbReference type="ChEBI" id="CHEBI:58349"/>
        <dbReference type="EC" id="1.5.1.5"/>
    </reaction>
</comment>
<proteinExistence type="inferred from homology"/>
<evidence type="ECO:0000259" key="12">
    <source>
        <dbReference type="Pfam" id="PF00763"/>
    </source>
</evidence>
<feature type="binding site" evidence="11">
    <location>
        <begin position="165"/>
        <end position="167"/>
    </location>
    <ligand>
        <name>NADP(+)</name>
        <dbReference type="ChEBI" id="CHEBI:58349"/>
    </ligand>
</feature>
<dbReference type="Gene3D" id="3.40.50.10860">
    <property type="entry name" value="Leucine Dehydrogenase, chain A, domain 1"/>
    <property type="match status" value="1"/>
</dbReference>
<evidence type="ECO:0000256" key="7">
    <source>
        <dbReference type="ARBA" id="ARBA00023002"/>
    </source>
</evidence>
<evidence type="ECO:0000256" key="5">
    <source>
        <dbReference type="ARBA" id="ARBA00022801"/>
    </source>
</evidence>
<evidence type="ECO:0000313" key="14">
    <source>
        <dbReference type="EMBL" id="SEW11416.1"/>
    </source>
</evidence>
<evidence type="ECO:0000256" key="1">
    <source>
        <dbReference type="ARBA" id="ARBA00004777"/>
    </source>
</evidence>
<comment type="pathway">
    <text evidence="1 11">One-carbon metabolism; tetrahydrofolate interconversion.</text>
</comment>
<dbReference type="HAMAP" id="MF_01576">
    <property type="entry name" value="THF_DHG_CYH"/>
    <property type="match status" value="1"/>
</dbReference>
<accession>A0A662Z4E5</accession>
<keyword evidence="9 11" id="KW-0486">Methionine biosynthesis</keyword>
<evidence type="ECO:0000256" key="4">
    <source>
        <dbReference type="ARBA" id="ARBA00022755"/>
    </source>
</evidence>
<keyword evidence="6 11" id="KW-0521">NADP</keyword>
<dbReference type="GO" id="GO:0006164">
    <property type="term" value="P:purine nucleotide biosynthetic process"/>
    <property type="evidence" value="ECO:0007669"/>
    <property type="project" value="UniProtKB-KW"/>
</dbReference>
<dbReference type="GO" id="GO:0035999">
    <property type="term" value="P:tetrahydrofolate interconversion"/>
    <property type="evidence" value="ECO:0007669"/>
    <property type="project" value="UniProtKB-UniRule"/>
</dbReference>
<comment type="similarity">
    <text evidence="11">Belongs to the tetrahydrofolate dehydrogenase/cyclohydrolase family.</text>
</comment>
<dbReference type="PRINTS" id="PR00085">
    <property type="entry name" value="THFDHDRGNASE"/>
</dbReference>
<evidence type="ECO:0000256" key="6">
    <source>
        <dbReference type="ARBA" id="ARBA00022857"/>
    </source>
</evidence>
<dbReference type="Proteomes" id="UP000243605">
    <property type="component" value="Unassembled WGS sequence"/>
</dbReference>
<dbReference type="GO" id="GO:0004488">
    <property type="term" value="F:methylenetetrahydrofolate dehydrogenase (NADP+) activity"/>
    <property type="evidence" value="ECO:0007669"/>
    <property type="project" value="UniProtKB-UniRule"/>
</dbReference>
<keyword evidence="3 11" id="KW-0028">Amino-acid biosynthesis</keyword>
<dbReference type="Gene3D" id="3.40.50.720">
    <property type="entry name" value="NAD(P)-binding Rossmann-like Domain"/>
    <property type="match status" value="1"/>
</dbReference>
<evidence type="ECO:0000256" key="2">
    <source>
        <dbReference type="ARBA" id="ARBA00022563"/>
    </source>
</evidence>
<comment type="caution">
    <text evidence="11">Lacks conserved residue(s) required for the propagation of feature annotation.</text>
</comment>
<evidence type="ECO:0000256" key="10">
    <source>
        <dbReference type="ARBA" id="ARBA00023268"/>
    </source>
</evidence>
<dbReference type="Pfam" id="PF02882">
    <property type="entry name" value="THF_DHG_CYH_C"/>
    <property type="match status" value="1"/>
</dbReference>
<dbReference type="FunFam" id="3.40.50.720:FF:000094">
    <property type="entry name" value="Bifunctional protein FolD"/>
    <property type="match status" value="1"/>
</dbReference>
<protein>
    <recommendedName>
        <fullName evidence="11">Bifunctional protein FolD</fullName>
    </recommendedName>
    <domain>
        <recommendedName>
            <fullName evidence="11">Methylenetetrahydrofolate dehydrogenase</fullName>
            <ecNumber evidence="11">1.5.1.5</ecNumber>
        </recommendedName>
    </domain>
    <domain>
        <recommendedName>
            <fullName evidence="11">Methenyltetrahydrofolate cyclohydrolase</fullName>
            <ecNumber evidence="11">3.5.4.9</ecNumber>
        </recommendedName>
    </domain>
</protein>
<evidence type="ECO:0000256" key="3">
    <source>
        <dbReference type="ARBA" id="ARBA00022605"/>
    </source>
</evidence>
<keyword evidence="8 11" id="KW-0368">Histidine biosynthesis</keyword>
<comment type="function">
    <text evidence="11">Catalyzes the oxidation of 5,10-methylenetetrahydrofolate to 5,10-methenyltetrahydrofolate and then the hydrolysis of 5,10-methenyltetrahydrofolate to 10-formyltetrahydrofolate.</text>
</comment>
<keyword evidence="7 11" id="KW-0560">Oxidoreductase</keyword>
<evidence type="ECO:0000313" key="15">
    <source>
        <dbReference type="Proteomes" id="UP000243605"/>
    </source>
</evidence>
<reference evidence="14 15" key="1">
    <citation type="submission" date="2016-10" db="EMBL/GenBank/DDBJ databases">
        <authorList>
            <person name="Varghese N."/>
            <person name="Submissions S."/>
        </authorList>
    </citation>
    <scope>NUCLEOTIDE SEQUENCE [LARGE SCALE GENOMIC DNA]</scope>
    <source>
        <strain evidence="14 15">IBRC-M10081</strain>
    </source>
</reference>
<keyword evidence="10 11" id="KW-0511">Multifunctional enzyme</keyword>
<dbReference type="SUPFAM" id="SSF51735">
    <property type="entry name" value="NAD(P)-binding Rossmann-fold domains"/>
    <property type="match status" value="1"/>
</dbReference>
<dbReference type="GO" id="GO:0009086">
    <property type="term" value="P:methionine biosynthetic process"/>
    <property type="evidence" value="ECO:0007669"/>
    <property type="project" value="UniProtKB-KW"/>
</dbReference>
<dbReference type="SUPFAM" id="SSF53223">
    <property type="entry name" value="Aminoacid dehydrogenase-like, N-terminal domain"/>
    <property type="match status" value="1"/>
</dbReference>
<dbReference type="OrthoDB" id="9803580at2"/>
<sequence>MTTILDGKKVAAAVGEKVKTALELSEKHGIKPKIAFVRIGDLSDSIAYENSAKRLFGKFGIEAEQHHFPADVSLRQFLNRFREINQDYSVNGILLLQPVPDHIDMKRVIEIMNPVKDIDGITPMNMGKVITGEKDRLEPCTPAGVIEMLDYYDIPLEGKKVTIVGASNVVGKPLSILMMNRGATVTVCNVHTPDLVAETKNSDVIVSAAGVVNLIREEHVKEGAVIVDVGINVNDDGKIVGDVDFEGVKDKCSFISPVPGGAGSVTSSLLVYQLMLATDFQKEPVLFLES</sequence>
<dbReference type="GO" id="GO:0005829">
    <property type="term" value="C:cytosol"/>
    <property type="evidence" value="ECO:0007669"/>
    <property type="project" value="TreeGrafter"/>
</dbReference>
<dbReference type="InterPro" id="IPR020631">
    <property type="entry name" value="THF_DH/CycHdrlase_NAD-bd_dom"/>
</dbReference>
<keyword evidence="15" id="KW-1185">Reference proteome</keyword>
<dbReference type="InterPro" id="IPR046346">
    <property type="entry name" value="Aminoacid_DH-like_N_sf"/>
</dbReference>
<comment type="catalytic activity">
    <reaction evidence="11">
        <text>(6R)-5,10-methenyltetrahydrofolate + H2O = (6R)-10-formyltetrahydrofolate + H(+)</text>
        <dbReference type="Rhea" id="RHEA:23700"/>
        <dbReference type="ChEBI" id="CHEBI:15377"/>
        <dbReference type="ChEBI" id="CHEBI:15378"/>
        <dbReference type="ChEBI" id="CHEBI:57455"/>
        <dbReference type="ChEBI" id="CHEBI:195366"/>
        <dbReference type="EC" id="3.5.4.9"/>
    </reaction>
</comment>
<feature type="domain" description="Tetrahydrofolate dehydrogenase/cyclohydrolase catalytic" evidence="12">
    <location>
        <begin position="5"/>
        <end position="119"/>
    </location>
</feature>
<dbReference type="InterPro" id="IPR036291">
    <property type="entry name" value="NAD(P)-bd_dom_sf"/>
</dbReference>
<dbReference type="EC" id="1.5.1.5" evidence="11"/>
<dbReference type="RefSeq" id="WP_091475726.1">
    <property type="nucleotide sequence ID" value="NZ_FOIT01000005.1"/>
</dbReference>
<dbReference type="GO" id="GO:0000105">
    <property type="term" value="P:L-histidine biosynthetic process"/>
    <property type="evidence" value="ECO:0007669"/>
    <property type="project" value="UniProtKB-KW"/>
</dbReference>
<keyword evidence="4 11" id="KW-0658">Purine biosynthesis</keyword>
<feature type="domain" description="Tetrahydrofolate dehydrogenase/cyclohydrolase NAD(P)-binding" evidence="13">
    <location>
        <begin position="139"/>
        <end position="278"/>
    </location>
</feature>
<dbReference type="EC" id="3.5.4.9" evidence="11"/>
<dbReference type="UniPathway" id="UPA00193"/>
<dbReference type="InterPro" id="IPR020630">
    <property type="entry name" value="THF_DH/CycHdrlase_cat_dom"/>
</dbReference>
<evidence type="ECO:0000256" key="11">
    <source>
        <dbReference type="HAMAP-Rule" id="MF_01576"/>
    </source>
</evidence>
<dbReference type="Pfam" id="PF00763">
    <property type="entry name" value="THF_DHG_CYH"/>
    <property type="match status" value="1"/>
</dbReference>
<evidence type="ECO:0000256" key="8">
    <source>
        <dbReference type="ARBA" id="ARBA00023102"/>
    </source>
</evidence>
<keyword evidence="2 11" id="KW-0554">One-carbon metabolism</keyword>
<dbReference type="PANTHER" id="PTHR48099">
    <property type="entry name" value="C-1-TETRAHYDROFOLATE SYNTHASE, CYTOPLASMIC-RELATED"/>
    <property type="match status" value="1"/>
</dbReference>
<dbReference type="AlphaFoldDB" id="A0A662Z4E5"/>
<feature type="binding site" evidence="11">
    <location>
        <position position="231"/>
    </location>
    <ligand>
        <name>NADP(+)</name>
        <dbReference type="ChEBI" id="CHEBI:58349"/>
    </ligand>
</feature>
<dbReference type="GO" id="GO:0004477">
    <property type="term" value="F:methenyltetrahydrofolate cyclohydrolase activity"/>
    <property type="evidence" value="ECO:0007669"/>
    <property type="project" value="UniProtKB-UniRule"/>
</dbReference>
<evidence type="ECO:0000259" key="13">
    <source>
        <dbReference type="Pfam" id="PF02882"/>
    </source>
</evidence>
<gene>
    <name evidence="11" type="primary">folD</name>
    <name evidence="14" type="ORF">SAMN05192557_1676</name>
</gene>
<dbReference type="InterPro" id="IPR000672">
    <property type="entry name" value="THF_DH/CycHdrlase"/>
</dbReference>
<comment type="subunit">
    <text evidence="11">Homodimer.</text>
</comment>